<keyword evidence="2" id="KW-1185">Reference proteome</keyword>
<organism evidence="2 3">
    <name type="scientific">Nicrophorus vespilloides</name>
    <name type="common">Boreal carrion beetle</name>
    <dbReference type="NCBI Taxonomy" id="110193"/>
    <lineage>
        <taxon>Eukaryota</taxon>
        <taxon>Metazoa</taxon>
        <taxon>Ecdysozoa</taxon>
        <taxon>Arthropoda</taxon>
        <taxon>Hexapoda</taxon>
        <taxon>Insecta</taxon>
        <taxon>Pterygota</taxon>
        <taxon>Neoptera</taxon>
        <taxon>Endopterygota</taxon>
        <taxon>Coleoptera</taxon>
        <taxon>Polyphaga</taxon>
        <taxon>Staphyliniformia</taxon>
        <taxon>Silphidae</taxon>
        <taxon>Nicrophorinae</taxon>
        <taxon>Nicrophorus</taxon>
    </lineage>
</organism>
<gene>
    <name evidence="3" type="primary">LOC108557967</name>
</gene>
<accession>A0ABM1M6K5</accession>
<evidence type="ECO:0000256" key="1">
    <source>
        <dbReference type="SAM" id="Coils"/>
    </source>
</evidence>
<feature type="coiled-coil region" evidence="1">
    <location>
        <begin position="322"/>
        <end position="428"/>
    </location>
</feature>
<reference evidence="3" key="1">
    <citation type="submission" date="2025-08" db="UniProtKB">
        <authorList>
            <consortium name="RefSeq"/>
        </authorList>
    </citation>
    <scope>IDENTIFICATION</scope>
    <source>
        <tissue evidence="3">Whole Larva</tissue>
    </source>
</reference>
<name>A0ABM1M6K5_NICVS</name>
<protein>
    <submittedName>
        <fullName evidence="3">Uncharacterized protein LOC108557967</fullName>
    </submittedName>
</protein>
<evidence type="ECO:0000313" key="3">
    <source>
        <dbReference type="RefSeq" id="XP_017770205.1"/>
    </source>
</evidence>
<sequence length="445" mass="52428">MLIKILNYIFKIFNLIVASSDLRQEEKKLLHFSSRFIDKYTPIIVNENEMHSDNYFSNLITLRLTKYIFINHVDKISTYQADFIRKFNKNFMVYILTIDLQESNRGDVTNDNVEKPSTSEKTSELLPADGSFINKEKKQSKSKIPISTQSRTINAASKDKMVNKHNSLFNLSQQQQQCESSKPSSKGYDFLKRVMKWPKYKVSNTSMDEIFVQELPYDESAKGNQLGKPDMPTSFIKTINPYLDYTLAEALKEVLSLVQNLQESEMRIKEMIMKYIEDESLEKQLIKTMESHERLLFESERRALHLSSETWLQQSEIYKEQNNAMQNTLQSVVHQNRELQEDNEELTRRNEKLYMKIVLLQEAGSPINHRPSTITSMRIIEDLNKNNDKLRSKLNVMFGQMHDLEDTLKQLQRKNEFLQKQINNNNFQLQTNRSEFELNNIDYSY</sequence>
<keyword evidence="1" id="KW-0175">Coiled coil</keyword>
<dbReference type="RefSeq" id="XP_017770205.1">
    <property type="nucleotide sequence ID" value="XM_017914716.1"/>
</dbReference>
<dbReference type="GeneID" id="108557967"/>
<proteinExistence type="predicted"/>
<evidence type="ECO:0000313" key="2">
    <source>
        <dbReference type="Proteomes" id="UP000695000"/>
    </source>
</evidence>
<dbReference type="Proteomes" id="UP000695000">
    <property type="component" value="Unplaced"/>
</dbReference>